<dbReference type="OrthoDB" id="10586521at2759"/>
<keyword evidence="6" id="KW-0472">Membrane</keyword>
<evidence type="ECO:0000256" key="3">
    <source>
        <dbReference type="ARBA" id="ARBA00022692"/>
    </source>
</evidence>
<dbReference type="Proteomes" id="UP001152795">
    <property type="component" value="Unassembled WGS sequence"/>
</dbReference>
<dbReference type="SUPFAM" id="SSF50911">
    <property type="entry name" value="Mannose 6-phosphate receptor domain"/>
    <property type="match status" value="1"/>
</dbReference>
<evidence type="ECO:0000313" key="11">
    <source>
        <dbReference type="Proteomes" id="UP001152795"/>
    </source>
</evidence>
<protein>
    <submittedName>
        <fullName evidence="10">Uncharacterized protein</fullName>
    </submittedName>
</protein>
<organism evidence="10 11">
    <name type="scientific">Paramuricea clavata</name>
    <name type="common">Red gorgonian</name>
    <name type="synonym">Violescent sea-whip</name>
    <dbReference type="NCBI Taxonomy" id="317549"/>
    <lineage>
        <taxon>Eukaryota</taxon>
        <taxon>Metazoa</taxon>
        <taxon>Cnidaria</taxon>
        <taxon>Anthozoa</taxon>
        <taxon>Octocorallia</taxon>
        <taxon>Malacalcyonacea</taxon>
        <taxon>Plexauridae</taxon>
        <taxon>Paramuricea</taxon>
    </lineage>
</organism>
<evidence type="ECO:0000256" key="5">
    <source>
        <dbReference type="ARBA" id="ARBA00022989"/>
    </source>
</evidence>
<keyword evidence="2" id="KW-0813">Transport</keyword>
<dbReference type="InterPro" id="IPR009011">
    <property type="entry name" value="Man6P_isomerase_rcpt-bd_dom_sf"/>
</dbReference>
<keyword evidence="11" id="KW-1185">Reference proteome</keyword>
<evidence type="ECO:0000256" key="7">
    <source>
        <dbReference type="ARBA" id="ARBA00023157"/>
    </source>
</evidence>
<feature type="chain" id="PRO_5043747546" evidence="9">
    <location>
        <begin position="30"/>
        <end position="201"/>
    </location>
</feature>
<feature type="compositionally biased region" description="Polar residues" evidence="8">
    <location>
        <begin position="181"/>
        <end position="190"/>
    </location>
</feature>
<feature type="compositionally biased region" description="Basic residues" evidence="8">
    <location>
        <begin position="191"/>
        <end position="201"/>
    </location>
</feature>
<evidence type="ECO:0000313" key="10">
    <source>
        <dbReference type="EMBL" id="CAB3981574.1"/>
    </source>
</evidence>
<dbReference type="PROSITE" id="PS51914">
    <property type="entry name" value="MRH"/>
    <property type="match status" value="1"/>
</dbReference>
<dbReference type="PANTHER" id="PTHR15071">
    <property type="entry name" value="MANNOSE-6-PHOSPHATE RECEPTOR FAMILY MEMBER"/>
    <property type="match status" value="1"/>
</dbReference>
<gene>
    <name evidence="10" type="ORF">PACLA_8A009415</name>
</gene>
<dbReference type="GO" id="GO:0010008">
    <property type="term" value="C:endosome membrane"/>
    <property type="evidence" value="ECO:0007669"/>
    <property type="project" value="UniProtKB-SubCell"/>
</dbReference>
<dbReference type="PANTHER" id="PTHR15071:SF0">
    <property type="entry name" value="MANNOSE 6-PHOSPHATE RECEPTOR-LIKE PROTEIN 1"/>
    <property type="match status" value="1"/>
</dbReference>
<dbReference type="EMBL" id="CACRXK020000404">
    <property type="protein sequence ID" value="CAB3981574.1"/>
    <property type="molecule type" value="Genomic_DNA"/>
</dbReference>
<evidence type="ECO:0000256" key="1">
    <source>
        <dbReference type="ARBA" id="ARBA00004308"/>
    </source>
</evidence>
<evidence type="ECO:0000256" key="6">
    <source>
        <dbReference type="ARBA" id="ARBA00023136"/>
    </source>
</evidence>
<accession>A0A7D9DCP5</accession>
<comment type="subcellular location">
    <subcellularLocation>
        <location evidence="1">Endomembrane system</location>
    </subcellularLocation>
</comment>
<keyword evidence="4 9" id="KW-0732">Signal</keyword>
<proteinExistence type="predicted"/>
<keyword evidence="3" id="KW-0812">Transmembrane</keyword>
<evidence type="ECO:0000256" key="8">
    <source>
        <dbReference type="SAM" id="MobiDB-lite"/>
    </source>
</evidence>
<comment type="caution">
    <text evidence="10">The sequence shown here is derived from an EMBL/GenBank/DDBJ whole genome shotgun (WGS) entry which is preliminary data.</text>
</comment>
<dbReference type="InterPro" id="IPR044865">
    <property type="entry name" value="MRH_dom"/>
</dbReference>
<feature type="signal peptide" evidence="9">
    <location>
        <begin position="1"/>
        <end position="29"/>
    </location>
</feature>
<sequence length="201" mass="21980">MHMALIISSKLSSVLLITLCFSFIMFVTGDGAKCHQVGCGCQFTNQSGTYEISMEALKEPGTYYVVSGTYWTYYINPCYAFTMPKSDCKDVTMCQKGGNVFFAVANDEIEAFSPFINENSPVTVTYRAIQQGGIGRQMIINLKCGKSDIPPTKVIVGGGSDPLTYTLEIVSPLLCPHQRQKSGGSSSGLSTRKKHNNQRNL</sequence>
<evidence type="ECO:0000256" key="9">
    <source>
        <dbReference type="SAM" id="SignalP"/>
    </source>
</evidence>
<keyword evidence="7" id="KW-1015">Disulfide bond</keyword>
<evidence type="ECO:0000256" key="4">
    <source>
        <dbReference type="ARBA" id="ARBA00022729"/>
    </source>
</evidence>
<dbReference type="AlphaFoldDB" id="A0A7D9DCP5"/>
<reference evidence="10" key="1">
    <citation type="submission" date="2020-04" db="EMBL/GenBank/DDBJ databases">
        <authorList>
            <person name="Alioto T."/>
            <person name="Alioto T."/>
            <person name="Gomez Garrido J."/>
        </authorList>
    </citation>
    <scope>NUCLEOTIDE SEQUENCE</scope>
    <source>
        <strain evidence="10">A484AB</strain>
    </source>
</reference>
<name>A0A7D9DCP5_PARCT</name>
<evidence type="ECO:0000256" key="2">
    <source>
        <dbReference type="ARBA" id="ARBA00022448"/>
    </source>
</evidence>
<keyword evidence="5" id="KW-1133">Transmembrane helix</keyword>
<dbReference type="GO" id="GO:0005802">
    <property type="term" value="C:trans-Golgi network"/>
    <property type="evidence" value="ECO:0007669"/>
    <property type="project" value="TreeGrafter"/>
</dbReference>
<feature type="region of interest" description="Disordered" evidence="8">
    <location>
        <begin position="177"/>
        <end position="201"/>
    </location>
</feature>
<dbReference type="Gene3D" id="2.70.130.10">
    <property type="entry name" value="Mannose-6-phosphate receptor binding domain"/>
    <property type="match status" value="1"/>
</dbReference>
<dbReference type="GO" id="GO:0000139">
    <property type="term" value="C:Golgi membrane"/>
    <property type="evidence" value="ECO:0007669"/>
    <property type="project" value="UniProtKB-SubCell"/>
</dbReference>